<comment type="caution">
    <text evidence="4">The sequence shown here is derived from an EMBL/GenBank/DDBJ whole genome shotgun (WGS) entry which is preliminary data.</text>
</comment>
<dbReference type="InterPro" id="IPR008752">
    <property type="entry name" value="Peptidase_M11"/>
</dbReference>
<feature type="signal peptide" evidence="2">
    <location>
        <begin position="1"/>
        <end position="23"/>
    </location>
</feature>
<dbReference type="AlphaFoldDB" id="A0AAD2FJ46"/>
<feature type="region of interest" description="Disordered" evidence="1">
    <location>
        <begin position="26"/>
        <end position="70"/>
    </location>
</feature>
<name>A0AAD2FJ46_9STRA</name>
<reference evidence="4" key="1">
    <citation type="submission" date="2023-08" db="EMBL/GenBank/DDBJ databases">
        <authorList>
            <person name="Audoor S."/>
            <person name="Bilcke G."/>
        </authorList>
    </citation>
    <scope>NUCLEOTIDE SEQUENCE</scope>
</reference>
<keyword evidence="5" id="KW-1185">Reference proteome</keyword>
<sequence length="575" mass="61942">MKSCFSAVLSFAALATLFAGVTANEDGNLGAGRRRTHEQSRVRQGIKNRSGENNHVPRVDDAGSPRAHQANRQQLPCVLILREIEFADGHHEGNWRCELHGYDAEIAGGEPGDTVMASIEGIDLILESNPGVVSHVTTFFSHGARIHGKRIIISEEDELLFGEVPHHQRRLALKTGDLKTLIVRVTSNDGTVFSSATDIANTIFGLNGVSPSLSAVANGCSWNGLDIVPATGADITNGVLEMNLDATVKGGECEVFCETILKQVMKKYSISAAEGLKSKFDLVQVVLPDGSGHYDDLTWVAHADFGGVDSCFNDYTIRYPNLAMHETGHNWGLEHANENGEAYGDDSGAMGSAPHGEDFGKVCFNGGHSWVLGWYYDYNIEVDPLAKNFDGKLAGVGKYPGIGDDEYVVLKLTASSAGNYYIMFNHKIGVNADTVEGENTVTVVTMKDSTMTSLKAKLAAGKKYAIPNFEGKAETVTIEVVSIDSSSSGFAHVRVYKGASPSPLTTTAEDEPANEPDESECTDLEDWQNDYGDSCAWYDDEDPGCPETKDELGYLTDDDASVGIPASKACCQCKK</sequence>
<keyword evidence="2" id="KW-0732">Signal</keyword>
<evidence type="ECO:0000313" key="4">
    <source>
        <dbReference type="EMBL" id="CAJ1943371.1"/>
    </source>
</evidence>
<feature type="compositionally biased region" description="Acidic residues" evidence="1">
    <location>
        <begin position="508"/>
        <end position="522"/>
    </location>
</feature>
<protein>
    <recommendedName>
        <fullName evidence="3">Peptidase M11 gametolysin domain-containing protein</fullName>
    </recommendedName>
</protein>
<gene>
    <name evidence="4" type="ORF">CYCCA115_LOCUS8406</name>
</gene>
<feature type="compositionally biased region" description="Basic and acidic residues" evidence="1">
    <location>
        <begin position="49"/>
        <end position="63"/>
    </location>
</feature>
<evidence type="ECO:0000256" key="1">
    <source>
        <dbReference type="SAM" id="MobiDB-lite"/>
    </source>
</evidence>
<evidence type="ECO:0000313" key="5">
    <source>
        <dbReference type="Proteomes" id="UP001295423"/>
    </source>
</evidence>
<feature type="chain" id="PRO_5042263340" description="Peptidase M11 gametolysin domain-containing protein" evidence="2">
    <location>
        <begin position="24"/>
        <end position="575"/>
    </location>
</feature>
<dbReference type="EMBL" id="CAKOGP040001113">
    <property type="protein sequence ID" value="CAJ1943371.1"/>
    <property type="molecule type" value="Genomic_DNA"/>
</dbReference>
<dbReference type="Pfam" id="PF05548">
    <property type="entry name" value="Peptidase_M11"/>
    <property type="match status" value="1"/>
</dbReference>
<dbReference type="Proteomes" id="UP001295423">
    <property type="component" value="Unassembled WGS sequence"/>
</dbReference>
<evidence type="ECO:0000259" key="3">
    <source>
        <dbReference type="Pfam" id="PF05548"/>
    </source>
</evidence>
<accession>A0AAD2FJ46</accession>
<feature type="domain" description="Peptidase M11 gametolysin" evidence="3">
    <location>
        <begin position="313"/>
        <end position="374"/>
    </location>
</feature>
<feature type="region of interest" description="Disordered" evidence="1">
    <location>
        <begin position="501"/>
        <end position="522"/>
    </location>
</feature>
<evidence type="ECO:0000256" key="2">
    <source>
        <dbReference type="SAM" id="SignalP"/>
    </source>
</evidence>
<proteinExistence type="predicted"/>
<organism evidence="4 5">
    <name type="scientific">Cylindrotheca closterium</name>
    <dbReference type="NCBI Taxonomy" id="2856"/>
    <lineage>
        <taxon>Eukaryota</taxon>
        <taxon>Sar</taxon>
        <taxon>Stramenopiles</taxon>
        <taxon>Ochrophyta</taxon>
        <taxon>Bacillariophyta</taxon>
        <taxon>Bacillariophyceae</taxon>
        <taxon>Bacillariophycidae</taxon>
        <taxon>Bacillariales</taxon>
        <taxon>Bacillariaceae</taxon>
        <taxon>Cylindrotheca</taxon>
    </lineage>
</organism>